<dbReference type="EMBL" id="JAOQKE010000001">
    <property type="protein sequence ID" value="MCU6724134.1"/>
    <property type="molecule type" value="Genomic_DNA"/>
</dbReference>
<dbReference type="Pfam" id="PF00269">
    <property type="entry name" value="SASP"/>
    <property type="match status" value="1"/>
</dbReference>
<name>A0ABT2SI02_9FIRM</name>
<dbReference type="InterPro" id="IPR038300">
    <property type="entry name" value="SASP_sf_alpha/beta"/>
</dbReference>
<keyword evidence="3" id="KW-1185">Reference proteome</keyword>
<dbReference type="Gene3D" id="6.10.10.80">
    <property type="entry name" value="Small, acid-soluble spore protein, alpha/beta type-like"/>
    <property type="match status" value="1"/>
</dbReference>
<comment type="function">
    <text evidence="1">SASP are bound to spore DNA. They are double-stranded DNA-binding proteins that cause DNA to change to an a-like conformation. They protect the DNA backbone from chemical and enzymatic cleavage and are thus involved in dormant spore's high resistance to UV light.</text>
</comment>
<dbReference type="Proteomes" id="UP001652338">
    <property type="component" value="Unassembled WGS sequence"/>
</dbReference>
<dbReference type="RefSeq" id="WP_117447406.1">
    <property type="nucleotide sequence ID" value="NZ_JAOQKE010000001.1"/>
</dbReference>
<gene>
    <name evidence="2" type="ORF">OCV47_01965</name>
</gene>
<evidence type="ECO:0000313" key="3">
    <source>
        <dbReference type="Proteomes" id="UP001652338"/>
    </source>
</evidence>
<protein>
    <submittedName>
        <fullName evidence="2">Alpha/beta-type small acid-soluble spore protein</fullName>
    </submittedName>
</protein>
<evidence type="ECO:0000256" key="1">
    <source>
        <dbReference type="ARBA" id="ARBA00003863"/>
    </source>
</evidence>
<reference evidence="2 3" key="1">
    <citation type="journal article" date="2021" name="ISME Commun">
        <title>Automated analysis of genomic sequences facilitates high-throughput and comprehensive description of bacteria.</title>
        <authorList>
            <person name="Hitch T.C.A."/>
        </authorList>
    </citation>
    <scope>NUCLEOTIDE SEQUENCE [LARGE SCALE GENOMIC DNA]</scope>
    <source>
        <strain evidence="2 3">Sanger_29</strain>
    </source>
</reference>
<accession>A0ABT2SI02</accession>
<proteinExistence type="predicted"/>
<organism evidence="2 3">
    <name type="scientific">Muricoprocola aceti</name>
    <dbReference type="NCBI Taxonomy" id="2981772"/>
    <lineage>
        <taxon>Bacteria</taxon>
        <taxon>Bacillati</taxon>
        <taxon>Bacillota</taxon>
        <taxon>Clostridia</taxon>
        <taxon>Lachnospirales</taxon>
        <taxon>Lachnospiraceae</taxon>
        <taxon>Muricoprocola</taxon>
    </lineage>
</organism>
<dbReference type="InterPro" id="IPR001448">
    <property type="entry name" value="SASP_alpha/beta-type"/>
</dbReference>
<comment type="caution">
    <text evidence="2">The sequence shown here is derived from an EMBL/GenBank/DDBJ whole genome shotgun (WGS) entry which is preliminary data.</text>
</comment>
<sequence length="64" mass="7402">MKKKEIIKKTDLDQLSPKEKMKYEIAEELGLLDRVLTDGWKTLSAKETGRIGGIMTKRMRKPKP</sequence>
<evidence type="ECO:0000313" key="2">
    <source>
        <dbReference type="EMBL" id="MCU6724134.1"/>
    </source>
</evidence>